<dbReference type="Proteomes" id="UP000196239">
    <property type="component" value="Chromosome 1"/>
</dbReference>
<keyword evidence="1" id="KW-0472">Membrane</keyword>
<evidence type="ECO:0000313" key="3">
    <source>
        <dbReference type="Proteomes" id="UP000196239"/>
    </source>
</evidence>
<evidence type="ECO:0000313" key="2">
    <source>
        <dbReference type="EMBL" id="CUR52362.1"/>
    </source>
</evidence>
<feature type="transmembrane region" description="Helical" evidence="1">
    <location>
        <begin position="5"/>
        <end position="23"/>
    </location>
</feature>
<proteinExistence type="predicted"/>
<reference evidence="3" key="1">
    <citation type="submission" date="2015-10" db="EMBL/GenBank/DDBJ databases">
        <authorList>
            <person name="Lehtovirta-Morley L.E."/>
            <person name="Vieille C."/>
        </authorList>
    </citation>
    <scope>NUCLEOTIDE SEQUENCE [LARGE SCALE GENOMIC DNA]</scope>
</reference>
<organism evidence="2 3">
    <name type="scientific">Nitrosotalea devaniterrae</name>
    <dbReference type="NCBI Taxonomy" id="1078905"/>
    <lineage>
        <taxon>Archaea</taxon>
        <taxon>Nitrososphaerota</taxon>
        <taxon>Nitrososphaeria</taxon>
        <taxon>Nitrosotaleales</taxon>
        <taxon>Nitrosotaleaceae</taxon>
        <taxon>Nitrosotalea</taxon>
    </lineage>
</organism>
<gene>
    <name evidence="2" type="ORF">NDEV_1600</name>
</gene>
<sequence>MKAAIVIISIGVLVFVFGIIFYLQGNSIVGPTSSFMYSNPKWIVNGQWIAVSGVLILVAGLGISLRRPKS</sequence>
<keyword evidence="1" id="KW-0812">Transmembrane</keyword>
<evidence type="ECO:0000256" key="1">
    <source>
        <dbReference type="SAM" id="Phobius"/>
    </source>
</evidence>
<feature type="transmembrane region" description="Helical" evidence="1">
    <location>
        <begin position="43"/>
        <end position="65"/>
    </location>
</feature>
<dbReference type="AlphaFoldDB" id="A0A128A4W4"/>
<dbReference type="KEGG" id="ndv:NDEV_1600"/>
<keyword evidence="3" id="KW-1185">Reference proteome</keyword>
<protein>
    <submittedName>
        <fullName evidence="2">Uncharacterized protein</fullName>
    </submittedName>
</protein>
<name>A0A128A4W4_9ARCH</name>
<accession>A0A128A4W4</accession>
<dbReference type="EMBL" id="LN890280">
    <property type="protein sequence ID" value="CUR52362.1"/>
    <property type="molecule type" value="Genomic_DNA"/>
</dbReference>
<keyword evidence="1" id="KW-1133">Transmembrane helix</keyword>